<evidence type="ECO:0000256" key="3">
    <source>
        <dbReference type="ARBA" id="ARBA00022692"/>
    </source>
</evidence>
<feature type="transmembrane region" description="Helical" evidence="6">
    <location>
        <begin position="68"/>
        <end position="86"/>
    </location>
</feature>
<gene>
    <name evidence="8" type="ORF">PG996_008915</name>
</gene>
<dbReference type="InterPro" id="IPR007274">
    <property type="entry name" value="Cop_transporter"/>
</dbReference>
<comment type="subcellular location">
    <subcellularLocation>
        <location evidence="1 6">Membrane</location>
        <topology evidence="1 6">Multi-pass membrane protein</topology>
    </subcellularLocation>
</comment>
<keyword evidence="6" id="KW-0813">Transport</keyword>
<evidence type="ECO:0000256" key="6">
    <source>
        <dbReference type="RuleBase" id="RU367022"/>
    </source>
</evidence>
<comment type="caution">
    <text evidence="8">The sequence shown here is derived from an EMBL/GenBank/DDBJ whole genome shotgun (WGS) entry which is preliminary data.</text>
</comment>
<keyword evidence="4 6" id="KW-1133">Transmembrane helix</keyword>
<feature type="region of interest" description="Disordered" evidence="7">
    <location>
        <begin position="111"/>
        <end position="131"/>
    </location>
</feature>
<feature type="transmembrane region" description="Helical" evidence="6">
    <location>
        <begin position="170"/>
        <end position="188"/>
    </location>
</feature>
<dbReference type="Proteomes" id="UP001446871">
    <property type="component" value="Unassembled WGS sequence"/>
</dbReference>
<evidence type="ECO:0000256" key="1">
    <source>
        <dbReference type="ARBA" id="ARBA00004141"/>
    </source>
</evidence>
<keyword evidence="5 6" id="KW-0472">Membrane</keyword>
<reference evidence="8 9" key="1">
    <citation type="submission" date="2023-01" db="EMBL/GenBank/DDBJ databases">
        <title>Analysis of 21 Apiospora genomes using comparative genomics revels a genus with tremendous synthesis potential of carbohydrate active enzymes and secondary metabolites.</title>
        <authorList>
            <person name="Sorensen T."/>
        </authorList>
    </citation>
    <scope>NUCLEOTIDE SEQUENCE [LARGE SCALE GENOMIC DNA]</scope>
    <source>
        <strain evidence="8 9">CBS 83171</strain>
    </source>
</reference>
<evidence type="ECO:0000256" key="7">
    <source>
        <dbReference type="SAM" id="MobiDB-lite"/>
    </source>
</evidence>
<evidence type="ECO:0000313" key="8">
    <source>
        <dbReference type="EMBL" id="KAK8064263.1"/>
    </source>
</evidence>
<dbReference type="PANTHER" id="PTHR12483">
    <property type="entry name" value="SOLUTE CARRIER FAMILY 31 COPPER TRANSPORTERS"/>
    <property type="match status" value="1"/>
</dbReference>
<keyword evidence="6" id="KW-0187">Copper transport</keyword>
<keyword evidence="6" id="KW-0186">Copper</keyword>
<keyword evidence="6" id="KW-0406">Ion transport</keyword>
<accession>A0ABR1V2N2</accession>
<protein>
    <recommendedName>
        <fullName evidence="6">Copper transport protein</fullName>
    </recommendedName>
</protein>
<proteinExistence type="inferred from homology"/>
<evidence type="ECO:0000256" key="2">
    <source>
        <dbReference type="ARBA" id="ARBA00006921"/>
    </source>
</evidence>
<dbReference type="EMBL" id="JAQQWM010000005">
    <property type="protein sequence ID" value="KAK8064263.1"/>
    <property type="molecule type" value="Genomic_DNA"/>
</dbReference>
<dbReference type="PANTHER" id="PTHR12483:SF73">
    <property type="entry name" value="COPPER TRANSPORT PROTEIN CTR3"/>
    <property type="match status" value="1"/>
</dbReference>
<evidence type="ECO:0000256" key="4">
    <source>
        <dbReference type="ARBA" id="ARBA00022989"/>
    </source>
</evidence>
<sequence>MNHGTMGHDSMAMSMPSATNTSMGGMGGMSHDDMSSAMGGCKISMLWNWNTVDTCFISSTWHVTSSGMFAGSCIGVVLLVMSLELLRRAVKEYDRFLVRQHGARGQAAAVNAKTLSSGPDSGPARGPSAADTSLQFRPTVLQQAVRALLHTLQFAVAYFVMLLAMYYNGYIIICILIGAYIGSFIFQWEMLGGK</sequence>
<name>A0ABR1V2N2_9PEZI</name>
<dbReference type="Pfam" id="PF04145">
    <property type="entry name" value="Ctr"/>
    <property type="match status" value="1"/>
</dbReference>
<evidence type="ECO:0000313" key="9">
    <source>
        <dbReference type="Proteomes" id="UP001446871"/>
    </source>
</evidence>
<comment type="similarity">
    <text evidence="2 6">Belongs to the copper transporter (Ctr) (TC 1.A.56) family. SLC31A subfamily.</text>
</comment>
<keyword evidence="3 6" id="KW-0812">Transmembrane</keyword>
<keyword evidence="9" id="KW-1185">Reference proteome</keyword>
<evidence type="ECO:0000256" key="5">
    <source>
        <dbReference type="ARBA" id="ARBA00023136"/>
    </source>
</evidence>
<organism evidence="8 9">
    <name type="scientific">Apiospora saccharicola</name>
    <dbReference type="NCBI Taxonomy" id="335842"/>
    <lineage>
        <taxon>Eukaryota</taxon>
        <taxon>Fungi</taxon>
        <taxon>Dikarya</taxon>
        <taxon>Ascomycota</taxon>
        <taxon>Pezizomycotina</taxon>
        <taxon>Sordariomycetes</taxon>
        <taxon>Xylariomycetidae</taxon>
        <taxon>Amphisphaeriales</taxon>
        <taxon>Apiosporaceae</taxon>
        <taxon>Apiospora</taxon>
    </lineage>
</organism>